<dbReference type="AlphaFoldDB" id="A0A6H5J3U1"/>
<evidence type="ECO:0000313" key="1">
    <source>
        <dbReference type="EMBL" id="CAB0044798.1"/>
    </source>
</evidence>
<protein>
    <submittedName>
        <fullName evidence="1">Uncharacterized protein</fullName>
    </submittedName>
</protein>
<gene>
    <name evidence="1" type="ORF">TBRA_LOCUS16386</name>
</gene>
<accession>A0A6H5J3U1</accession>
<evidence type="ECO:0000313" key="2">
    <source>
        <dbReference type="Proteomes" id="UP000479190"/>
    </source>
</evidence>
<name>A0A6H5J3U1_9HYME</name>
<reference evidence="1 2" key="1">
    <citation type="submission" date="2020-02" db="EMBL/GenBank/DDBJ databases">
        <authorList>
            <person name="Ferguson B K."/>
        </authorList>
    </citation>
    <scope>NUCLEOTIDE SEQUENCE [LARGE SCALE GENOMIC DNA]</scope>
</reference>
<organism evidence="1 2">
    <name type="scientific">Trichogramma brassicae</name>
    <dbReference type="NCBI Taxonomy" id="86971"/>
    <lineage>
        <taxon>Eukaryota</taxon>
        <taxon>Metazoa</taxon>
        <taxon>Ecdysozoa</taxon>
        <taxon>Arthropoda</taxon>
        <taxon>Hexapoda</taxon>
        <taxon>Insecta</taxon>
        <taxon>Pterygota</taxon>
        <taxon>Neoptera</taxon>
        <taxon>Endopterygota</taxon>
        <taxon>Hymenoptera</taxon>
        <taxon>Apocrita</taxon>
        <taxon>Proctotrupomorpha</taxon>
        <taxon>Chalcidoidea</taxon>
        <taxon>Trichogrammatidae</taxon>
        <taxon>Trichogramma</taxon>
    </lineage>
</organism>
<dbReference type="Proteomes" id="UP000479190">
    <property type="component" value="Unassembled WGS sequence"/>
</dbReference>
<keyword evidence="2" id="KW-1185">Reference proteome</keyword>
<sequence>MAGSISTGYIACIFSDRELELLLSDSLYTAEFIEFVGSQRLHRRAQTRRRRQATCCVAHTTASIAYQIERLKTMRGS</sequence>
<dbReference type="EMBL" id="CADCXV010001486">
    <property type="protein sequence ID" value="CAB0044798.1"/>
    <property type="molecule type" value="Genomic_DNA"/>
</dbReference>
<proteinExistence type="predicted"/>